<dbReference type="EMBL" id="JACCJC010000003">
    <property type="protein sequence ID" value="KAF6240642.1"/>
    <property type="molecule type" value="Genomic_DNA"/>
</dbReference>
<keyword evidence="2" id="KW-1133">Transmembrane helix</keyword>
<evidence type="ECO:0000256" key="2">
    <source>
        <dbReference type="SAM" id="Phobius"/>
    </source>
</evidence>
<proteinExistence type="predicted"/>
<evidence type="ECO:0000313" key="3">
    <source>
        <dbReference type="EMBL" id="KAF6240642.1"/>
    </source>
</evidence>
<organism evidence="3 4">
    <name type="scientific">Letharia columbiana</name>
    <dbReference type="NCBI Taxonomy" id="112416"/>
    <lineage>
        <taxon>Eukaryota</taxon>
        <taxon>Fungi</taxon>
        <taxon>Dikarya</taxon>
        <taxon>Ascomycota</taxon>
        <taxon>Pezizomycotina</taxon>
        <taxon>Lecanoromycetes</taxon>
        <taxon>OSLEUM clade</taxon>
        <taxon>Lecanoromycetidae</taxon>
        <taxon>Lecanorales</taxon>
        <taxon>Lecanorineae</taxon>
        <taxon>Parmeliaceae</taxon>
        <taxon>Letharia</taxon>
    </lineage>
</organism>
<evidence type="ECO:0000313" key="4">
    <source>
        <dbReference type="Proteomes" id="UP000578531"/>
    </source>
</evidence>
<name>A0A8H6G523_9LECA</name>
<feature type="compositionally biased region" description="Basic residues" evidence="1">
    <location>
        <begin position="261"/>
        <end position="272"/>
    </location>
</feature>
<dbReference type="AlphaFoldDB" id="A0A8H6G523"/>
<sequence length="272" mass="30374">MNHTVPRFLLPRGYMLSYPLLARPVKPLQVGRYTLPVCRNASASTSKPRILEKPTKFNPPSHGKRLKQQIPRHYGPQLTGEQRNEQQTKKYPNMMPAPGTFMHWFLTSRGIHTFISLGILVLLASITAFENWRLATAFREQLPTAGDFLSQPLTAFWQAVEVFKLETAKTSAETAEKRRRSVEDVQKRNAYRIAHGLQDENSQGMGGWTARSDVETLGPGAKADGAVGRPVGVEPGQEVDPEGVGKGGDGREGPINDREGRKKHVKKWLGIW</sequence>
<accession>A0A8H6G523</accession>
<keyword evidence="4" id="KW-1185">Reference proteome</keyword>
<feature type="transmembrane region" description="Helical" evidence="2">
    <location>
        <begin position="111"/>
        <end position="129"/>
    </location>
</feature>
<keyword evidence="2" id="KW-0472">Membrane</keyword>
<reference evidence="3 4" key="1">
    <citation type="journal article" date="2020" name="Genomics">
        <title>Complete, high-quality genomes from long-read metagenomic sequencing of two wolf lichen thalli reveals enigmatic genome architecture.</title>
        <authorList>
            <person name="McKenzie S.K."/>
            <person name="Walston R.F."/>
            <person name="Allen J.L."/>
        </authorList>
    </citation>
    <scope>NUCLEOTIDE SEQUENCE [LARGE SCALE GENOMIC DNA]</scope>
    <source>
        <strain evidence="3">WasteWater2</strain>
    </source>
</reference>
<feature type="region of interest" description="Disordered" evidence="1">
    <location>
        <begin position="202"/>
        <end position="272"/>
    </location>
</feature>
<feature type="compositionally biased region" description="Basic and acidic residues" evidence="1">
    <location>
        <begin position="248"/>
        <end position="260"/>
    </location>
</feature>
<dbReference type="RefSeq" id="XP_037169901.1">
    <property type="nucleotide sequence ID" value="XM_037303254.1"/>
</dbReference>
<dbReference type="GeneID" id="59282988"/>
<dbReference type="Proteomes" id="UP000578531">
    <property type="component" value="Unassembled WGS sequence"/>
</dbReference>
<dbReference type="OrthoDB" id="5397827at2759"/>
<evidence type="ECO:0000256" key="1">
    <source>
        <dbReference type="SAM" id="MobiDB-lite"/>
    </source>
</evidence>
<protein>
    <submittedName>
        <fullName evidence="3">Uncharacterized protein</fullName>
    </submittedName>
</protein>
<gene>
    <name evidence="3" type="ORF">HO173_001314</name>
</gene>
<keyword evidence="2" id="KW-0812">Transmembrane</keyword>
<comment type="caution">
    <text evidence="3">The sequence shown here is derived from an EMBL/GenBank/DDBJ whole genome shotgun (WGS) entry which is preliminary data.</text>
</comment>